<evidence type="ECO:0000313" key="2">
    <source>
        <dbReference type="Proteomes" id="UP001066276"/>
    </source>
</evidence>
<comment type="caution">
    <text evidence="1">The sequence shown here is derived from an EMBL/GenBank/DDBJ whole genome shotgun (WGS) entry which is preliminary data.</text>
</comment>
<keyword evidence="2" id="KW-1185">Reference proteome</keyword>
<reference evidence="1" key="1">
    <citation type="journal article" date="2022" name="bioRxiv">
        <title>Sequencing and chromosome-scale assembly of the giantPleurodeles waltlgenome.</title>
        <authorList>
            <person name="Brown T."/>
            <person name="Elewa A."/>
            <person name="Iarovenko S."/>
            <person name="Subramanian E."/>
            <person name="Araus A.J."/>
            <person name="Petzold A."/>
            <person name="Susuki M."/>
            <person name="Suzuki K.-i.T."/>
            <person name="Hayashi T."/>
            <person name="Toyoda A."/>
            <person name="Oliveira C."/>
            <person name="Osipova E."/>
            <person name="Leigh N.D."/>
            <person name="Simon A."/>
            <person name="Yun M.H."/>
        </authorList>
    </citation>
    <scope>NUCLEOTIDE SEQUENCE</scope>
    <source>
        <strain evidence="1">20211129_DDA</strain>
        <tissue evidence="1">Liver</tissue>
    </source>
</reference>
<proteinExistence type="predicted"/>
<sequence length="135" mass="15159">MCVYSPTDINDAFKTYYMSLYRQPEDELLRTLGHQLQTLPLGALDEEDRDPQGEPITLEEVKAAIKQLAADKTLGTGRLPMDVYKLNVDILAPKLVELYTEAYDKGILPETMREALVVPLPKTKCKEASVTDLLC</sequence>
<name>A0AAV7USP4_PLEWA</name>
<protein>
    <submittedName>
        <fullName evidence="1">Uncharacterized protein</fullName>
    </submittedName>
</protein>
<accession>A0AAV7USP4</accession>
<dbReference type="AlphaFoldDB" id="A0AAV7USP4"/>
<dbReference type="Proteomes" id="UP001066276">
    <property type="component" value="Chromosome 2_2"/>
</dbReference>
<dbReference type="EMBL" id="JANPWB010000004">
    <property type="protein sequence ID" value="KAJ1191411.1"/>
    <property type="molecule type" value="Genomic_DNA"/>
</dbReference>
<gene>
    <name evidence="1" type="ORF">NDU88_000727</name>
</gene>
<evidence type="ECO:0000313" key="1">
    <source>
        <dbReference type="EMBL" id="KAJ1191411.1"/>
    </source>
</evidence>
<dbReference type="PANTHER" id="PTHR19446">
    <property type="entry name" value="REVERSE TRANSCRIPTASES"/>
    <property type="match status" value="1"/>
</dbReference>
<organism evidence="1 2">
    <name type="scientific">Pleurodeles waltl</name>
    <name type="common">Iberian ribbed newt</name>
    <dbReference type="NCBI Taxonomy" id="8319"/>
    <lineage>
        <taxon>Eukaryota</taxon>
        <taxon>Metazoa</taxon>
        <taxon>Chordata</taxon>
        <taxon>Craniata</taxon>
        <taxon>Vertebrata</taxon>
        <taxon>Euteleostomi</taxon>
        <taxon>Amphibia</taxon>
        <taxon>Batrachia</taxon>
        <taxon>Caudata</taxon>
        <taxon>Salamandroidea</taxon>
        <taxon>Salamandridae</taxon>
        <taxon>Pleurodelinae</taxon>
        <taxon>Pleurodeles</taxon>
    </lineage>
</organism>